<dbReference type="Proteomes" id="UP000250174">
    <property type="component" value="Unassembled WGS sequence"/>
</dbReference>
<feature type="domain" description="3-hydroxyisobutyrate dehydrogenase-like NAD-binding" evidence="6">
    <location>
        <begin position="170"/>
        <end position="290"/>
    </location>
</feature>
<dbReference type="GO" id="GO:0016491">
    <property type="term" value="F:oxidoreductase activity"/>
    <property type="evidence" value="ECO:0007669"/>
    <property type="project" value="UniProtKB-KW"/>
</dbReference>
<dbReference type="InterPro" id="IPR015815">
    <property type="entry name" value="HIBADH-related"/>
</dbReference>
<dbReference type="SUPFAM" id="SSF48179">
    <property type="entry name" value="6-phosphogluconate dehydrogenase C-terminal domain-like"/>
    <property type="match status" value="1"/>
</dbReference>
<dbReference type="Pfam" id="PF14833">
    <property type="entry name" value="NAD_binding_11"/>
    <property type="match status" value="1"/>
</dbReference>
<keyword evidence="2" id="KW-0560">Oxidoreductase</keyword>
<name>A0AAX1Q866_9BACI</name>
<evidence type="ECO:0000313" key="8">
    <source>
        <dbReference type="Proteomes" id="UP000250174"/>
    </source>
</evidence>
<dbReference type="InterPro" id="IPR006115">
    <property type="entry name" value="6PGDH_NADP-bd"/>
</dbReference>
<feature type="domain" description="6-phosphogluconate dehydrogenase NADP-binding" evidence="5">
    <location>
        <begin position="9"/>
        <end position="165"/>
    </location>
</feature>
<dbReference type="InterPro" id="IPR029154">
    <property type="entry name" value="HIBADH-like_NADP-bd"/>
</dbReference>
<evidence type="ECO:0000256" key="3">
    <source>
        <dbReference type="ARBA" id="ARBA00023027"/>
    </source>
</evidence>
<comment type="caution">
    <text evidence="7">The sequence shown here is derived from an EMBL/GenBank/DDBJ whole genome shotgun (WGS) entry which is preliminary data.</text>
</comment>
<dbReference type="EMBL" id="LVYK01000021">
    <property type="protein sequence ID" value="RAS77308.1"/>
    <property type="molecule type" value="Genomic_DNA"/>
</dbReference>
<feature type="active site" evidence="4">
    <location>
        <position position="176"/>
    </location>
</feature>
<dbReference type="Gene3D" id="1.10.1040.10">
    <property type="entry name" value="N-(1-d-carboxylethyl)-l-norvaline Dehydrogenase, domain 2"/>
    <property type="match status" value="1"/>
</dbReference>
<dbReference type="GO" id="GO:0051287">
    <property type="term" value="F:NAD binding"/>
    <property type="evidence" value="ECO:0007669"/>
    <property type="project" value="InterPro"/>
</dbReference>
<dbReference type="InterPro" id="IPR036291">
    <property type="entry name" value="NAD(P)-bd_dom_sf"/>
</dbReference>
<dbReference type="GO" id="GO:0050661">
    <property type="term" value="F:NADP binding"/>
    <property type="evidence" value="ECO:0007669"/>
    <property type="project" value="InterPro"/>
</dbReference>
<dbReference type="InterPro" id="IPR008927">
    <property type="entry name" value="6-PGluconate_DH-like_C_sf"/>
</dbReference>
<dbReference type="InterPro" id="IPR013328">
    <property type="entry name" value="6PGD_dom2"/>
</dbReference>
<reference evidence="7 8" key="1">
    <citation type="submission" date="2016-03" db="EMBL/GenBank/DDBJ databases">
        <title>Comparison of Bacillus endophyticus and B. anthracis characteristics using whole genome sequence analysis and microbiological techniques.</title>
        <authorList>
            <person name="Lekota K.E."/>
            <person name="Mafofo J."/>
            <person name="Rees J."/>
            <person name="Muchadeyi F.C."/>
            <person name="Madoroba E."/>
            <person name="Van Heerden H."/>
        </authorList>
    </citation>
    <scope>NUCLEOTIDE SEQUENCE [LARGE SCALE GENOMIC DNA]</scope>
    <source>
        <strain evidence="7 8">3631_10C</strain>
    </source>
</reference>
<dbReference type="PANTHER" id="PTHR43060:SF15">
    <property type="entry name" value="3-HYDROXYISOBUTYRATE DEHYDROGENASE-LIKE 1, MITOCHONDRIAL-RELATED"/>
    <property type="match status" value="1"/>
</dbReference>
<dbReference type="RefSeq" id="WP_111922542.1">
    <property type="nucleotide sequence ID" value="NZ_LVYK01000021.1"/>
</dbReference>
<evidence type="ECO:0000256" key="2">
    <source>
        <dbReference type="ARBA" id="ARBA00023002"/>
    </source>
</evidence>
<evidence type="ECO:0000259" key="6">
    <source>
        <dbReference type="Pfam" id="PF14833"/>
    </source>
</evidence>
<dbReference type="Gene3D" id="3.40.50.720">
    <property type="entry name" value="NAD(P)-binding Rossmann-like Domain"/>
    <property type="match status" value="1"/>
</dbReference>
<protein>
    <submittedName>
        <fullName evidence="7">Oxidoreductase</fullName>
    </submittedName>
</protein>
<proteinExistence type="inferred from homology"/>
<organism evidence="7 8">
    <name type="scientific">Priestia endophytica</name>
    <dbReference type="NCBI Taxonomy" id="135735"/>
    <lineage>
        <taxon>Bacteria</taxon>
        <taxon>Bacillati</taxon>
        <taxon>Bacillota</taxon>
        <taxon>Bacilli</taxon>
        <taxon>Bacillales</taxon>
        <taxon>Bacillaceae</taxon>
        <taxon>Priestia</taxon>
    </lineage>
</organism>
<dbReference type="PIRSF" id="PIRSF000103">
    <property type="entry name" value="HIBADH"/>
    <property type="match status" value="1"/>
</dbReference>
<sequence>MCNTKTTVIGFIGTGVMGKSMAGHLIKAGYKVLVYNRTPARAQGLIDNGAIWKETVSEISLESDVIITMVGYPQDVKEIYLGEEGILHYAKEETYVIDMTTSSPILAREIHEKASQKNIHALDAPVSGGDVGAQKATLAIMVGGNKKDFDTMKPILELMGTNIVLQGEAGSGQHTKMCNQIAIASNMIGVCEAMVYAKQAGLNQNTVLQSIETGAAGSWSLSNLAPRMIKGDFEPGFYIKHFIKDMGIALESAEEMKLSTPGLKLAKSLYDNLANEGAQNSGTQALYKLLDKQLLHLS</sequence>
<dbReference type="SUPFAM" id="SSF51735">
    <property type="entry name" value="NAD(P)-binding Rossmann-fold domains"/>
    <property type="match status" value="1"/>
</dbReference>
<evidence type="ECO:0000256" key="1">
    <source>
        <dbReference type="ARBA" id="ARBA00009080"/>
    </source>
</evidence>
<evidence type="ECO:0000256" key="4">
    <source>
        <dbReference type="PIRSR" id="PIRSR000103-1"/>
    </source>
</evidence>
<dbReference type="PANTHER" id="PTHR43060">
    <property type="entry name" value="3-HYDROXYISOBUTYRATE DEHYDROGENASE-LIKE 1, MITOCHONDRIAL-RELATED"/>
    <property type="match status" value="1"/>
</dbReference>
<evidence type="ECO:0000313" key="7">
    <source>
        <dbReference type="EMBL" id="RAS77308.1"/>
    </source>
</evidence>
<keyword evidence="3" id="KW-0520">NAD</keyword>
<evidence type="ECO:0000259" key="5">
    <source>
        <dbReference type="Pfam" id="PF03446"/>
    </source>
</evidence>
<comment type="similarity">
    <text evidence="1">Belongs to the HIBADH-related family.</text>
</comment>
<gene>
    <name evidence="7" type="ORF">A3864_11845</name>
</gene>
<dbReference type="Pfam" id="PF03446">
    <property type="entry name" value="NAD_binding_2"/>
    <property type="match status" value="1"/>
</dbReference>
<dbReference type="AlphaFoldDB" id="A0AAX1Q866"/>
<accession>A0AAX1Q866</accession>